<feature type="compositionally biased region" description="Low complexity" evidence="1">
    <location>
        <begin position="19"/>
        <end position="30"/>
    </location>
</feature>
<dbReference type="Proteomes" id="UP001497516">
    <property type="component" value="Chromosome 2"/>
</dbReference>
<sequence>MPLDGGTLNSAMLPESMTSQRRPPSQSSSPNPKGDRESQQTKKRAKAKVIIPNNNPDRDEMLEDGGMGNHSIPDTSSPCSTA</sequence>
<dbReference type="AlphaFoldDB" id="A0AAV2DA94"/>
<name>A0AAV2DA94_9ROSI</name>
<feature type="region of interest" description="Disordered" evidence="1">
    <location>
        <begin position="1"/>
        <end position="82"/>
    </location>
</feature>
<proteinExistence type="predicted"/>
<gene>
    <name evidence="2" type="ORF">LTRI10_LOCUS12455</name>
</gene>
<evidence type="ECO:0000256" key="1">
    <source>
        <dbReference type="SAM" id="MobiDB-lite"/>
    </source>
</evidence>
<accession>A0AAV2DA94</accession>
<reference evidence="2 3" key="1">
    <citation type="submission" date="2024-04" db="EMBL/GenBank/DDBJ databases">
        <authorList>
            <person name="Fracassetti M."/>
        </authorList>
    </citation>
    <scope>NUCLEOTIDE SEQUENCE [LARGE SCALE GENOMIC DNA]</scope>
</reference>
<dbReference type="EMBL" id="OZ034815">
    <property type="protein sequence ID" value="CAL1370305.1"/>
    <property type="molecule type" value="Genomic_DNA"/>
</dbReference>
<evidence type="ECO:0000313" key="3">
    <source>
        <dbReference type="Proteomes" id="UP001497516"/>
    </source>
</evidence>
<feature type="compositionally biased region" description="Polar residues" evidence="1">
    <location>
        <begin position="72"/>
        <end position="82"/>
    </location>
</feature>
<evidence type="ECO:0000313" key="2">
    <source>
        <dbReference type="EMBL" id="CAL1370305.1"/>
    </source>
</evidence>
<organism evidence="2 3">
    <name type="scientific">Linum trigynum</name>
    <dbReference type="NCBI Taxonomy" id="586398"/>
    <lineage>
        <taxon>Eukaryota</taxon>
        <taxon>Viridiplantae</taxon>
        <taxon>Streptophyta</taxon>
        <taxon>Embryophyta</taxon>
        <taxon>Tracheophyta</taxon>
        <taxon>Spermatophyta</taxon>
        <taxon>Magnoliopsida</taxon>
        <taxon>eudicotyledons</taxon>
        <taxon>Gunneridae</taxon>
        <taxon>Pentapetalae</taxon>
        <taxon>rosids</taxon>
        <taxon>fabids</taxon>
        <taxon>Malpighiales</taxon>
        <taxon>Linaceae</taxon>
        <taxon>Linum</taxon>
    </lineage>
</organism>
<protein>
    <submittedName>
        <fullName evidence="2">Uncharacterized protein</fullName>
    </submittedName>
</protein>
<keyword evidence="3" id="KW-1185">Reference proteome</keyword>